<dbReference type="InterPro" id="IPR006016">
    <property type="entry name" value="UspA"/>
</dbReference>
<dbReference type="PRINTS" id="PR01438">
    <property type="entry name" value="UNVRSLSTRESS"/>
</dbReference>
<evidence type="ECO:0000256" key="1">
    <source>
        <dbReference type="ARBA" id="ARBA00008791"/>
    </source>
</evidence>
<accession>A0A644UHH1</accession>
<evidence type="ECO:0000313" key="3">
    <source>
        <dbReference type="EMBL" id="MPL78446.1"/>
    </source>
</evidence>
<dbReference type="PANTHER" id="PTHR46268:SF6">
    <property type="entry name" value="UNIVERSAL STRESS PROTEIN UP12"/>
    <property type="match status" value="1"/>
</dbReference>
<sequence length="165" mass="17661">MKGDVVVLKTILVPVDGSEKGFNALKYAVGLSKDCGGKIVVSTVSLPYAFSEAAKEYVSNISDLVTTQIPPKTKSKSGDLITDFSKDRVLMTAKKKLARNKDLVVEYRQIIGDDPAKAIVDQAEAIKADIIVMGNRGMGQFAEILLGSVGNKVISFAKCPVVIVK</sequence>
<protein>
    <submittedName>
        <fullName evidence="3">TRAP-T-associated universal stress protein TeaD</fullName>
    </submittedName>
</protein>
<reference evidence="3" key="1">
    <citation type="submission" date="2019-08" db="EMBL/GenBank/DDBJ databases">
        <authorList>
            <person name="Kucharzyk K."/>
            <person name="Murdoch R.W."/>
            <person name="Higgins S."/>
            <person name="Loffler F."/>
        </authorList>
    </citation>
    <scope>NUCLEOTIDE SEQUENCE</scope>
</reference>
<dbReference type="CDD" id="cd00293">
    <property type="entry name" value="USP-like"/>
    <property type="match status" value="1"/>
</dbReference>
<gene>
    <name evidence="3" type="primary">teaD_7</name>
    <name evidence="3" type="ORF">SDC9_24311</name>
</gene>
<comment type="similarity">
    <text evidence="1">Belongs to the universal stress protein A family.</text>
</comment>
<name>A0A644UHH1_9ZZZZ</name>
<feature type="domain" description="UspA" evidence="2">
    <location>
        <begin position="9"/>
        <end position="165"/>
    </location>
</feature>
<proteinExistence type="inferred from homology"/>
<dbReference type="Pfam" id="PF00582">
    <property type="entry name" value="Usp"/>
    <property type="match status" value="1"/>
</dbReference>
<dbReference type="InterPro" id="IPR006015">
    <property type="entry name" value="Universal_stress_UspA"/>
</dbReference>
<dbReference type="PANTHER" id="PTHR46268">
    <property type="entry name" value="STRESS RESPONSE PROTEIN NHAX"/>
    <property type="match status" value="1"/>
</dbReference>
<dbReference type="InterPro" id="IPR014729">
    <property type="entry name" value="Rossmann-like_a/b/a_fold"/>
</dbReference>
<comment type="caution">
    <text evidence="3">The sequence shown here is derived from an EMBL/GenBank/DDBJ whole genome shotgun (WGS) entry which is preliminary data.</text>
</comment>
<dbReference type="SUPFAM" id="SSF52402">
    <property type="entry name" value="Adenine nucleotide alpha hydrolases-like"/>
    <property type="match status" value="1"/>
</dbReference>
<dbReference type="AlphaFoldDB" id="A0A644UHH1"/>
<dbReference type="EMBL" id="VSSQ01000116">
    <property type="protein sequence ID" value="MPL78446.1"/>
    <property type="molecule type" value="Genomic_DNA"/>
</dbReference>
<evidence type="ECO:0000259" key="2">
    <source>
        <dbReference type="Pfam" id="PF00582"/>
    </source>
</evidence>
<dbReference type="Gene3D" id="3.40.50.620">
    <property type="entry name" value="HUPs"/>
    <property type="match status" value="1"/>
</dbReference>
<organism evidence="3">
    <name type="scientific">bioreactor metagenome</name>
    <dbReference type="NCBI Taxonomy" id="1076179"/>
    <lineage>
        <taxon>unclassified sequences</taxon>
        <taxon>metagenomes</taxon>
        <taxon>ecological metagenomes</taxon>
    </lineage>
</organism>